<organism evidence="1 2">
    <name type="scientific">Candidatus Nomurabacteria bacterium GW2011_GWC2_42_20</name>
    <dbReference type="NCBI Taxonomy" id="1618756"/>
    <lineage>
        <taxon>Bacteria</taxon>
        <taxon>Candidatus Nomuraibacteriota</taxon>
    </lineage>
</organism>
<proteinExistence type="predicted"/>
<accession>A0A0G0ZFL1</accession>
<protein>
    <submittedName>
        <fullName evidence="1">Uncharacterized protein</fullName>
    </submittedName>
</protein>
<gene>
    <name evidence="1" type="ORF">UV12_C0007G0009</name>
</gene>
<evidence type="ECO:0000313" key="1">
    <source>
        <dbReference type="EMBL" id="KKS47469.1"/>
    </source>
</evidence>
<comment type="caution">
    <text evidence="1">The sequence shown here is derived from an EMBL/GenBank/DDBJ whole genome shotgun (WGS) entry which is preliminary data.</text>
</comment>
<reference evidence="1 2" key="1">
    <citation type="journal article" date="2015" name="Nature">
        <title>rRNA introns, odd ribosomes, and small enigmatic genomes across a large radiation of phyla.</title>
        <authorList>
            <person name="Brown C.T."/>
            <person name="Hug L.A."/>
            <person name="Thomas B.C."/>
            <person name="Sharon I."/>
            <person name="Castelle C.J."/>
            <person name="Singh A."/>
            <person name="Wilkins M.J."/>
            <person name="Williams K.H."/>
            <person name="Banfield J.F."/>
        </authorList>
    </citation>
    <scope>NUCLEOTIDE SEQUENCE [LARGE SCALE GENOMIC DNA]</scope>
</reference>
<dbReference type="Proteomes" id="UP000034704">
    <property type="component" value="Unassembled WGS sequence"/>
</dbReference>
<dbReference type="STRING" id="1618756.UV12_C0007G0009"/>
<sequence>MTIGTNEPNAKIWTLVGYERPFFYKNTLLCNNSGW</sequence>
<name>A0A0G0ZFL1_9BACT</name>
<dbReference type="AlphaFoldDB" id="A0A0G0ZFL1"/>
<evidence type="ECO:0000313" key="2">
    <source>
        <dbReference type="Proteomes" id="UP000034704"/>
    </source>
</evidence>
<dbReference type="EMBL" id="LCDG01000007">
    <property type="protein sequence ID" value="KKS47469.1"/>
    <property type="molecule type" value="Genomic_DNA"/>
</dbReference>